<protein>
    <recommendedName>
        <fullName evidence="4">Protein FAM204A</fullName>
    </recommendedName>
</protein>
<dbReference type="PANTHER" id="PTHR14386:SF2">
    <property type="entry name" value="PROTEIN FAM204A"/>
    <property type="match status" value="1"/>
</dbReference>
<dbReference type="AlphaFoldDB" id="A0ABD3VQZ2"/>
<dbReference type="EMBL" id="JBJQND010000010">
    <property type="protein sequence ID" value="KAL3863561.1"/>
    <property type="molecule type" value="Genomic_DNA"/>
</dbReference>
<evidence type="ECO:0000256" key="1">
    <source>
        <dbReference type="SAM" id="MobiDB-lite"/>
    </source>
</evidence>
<name>A0ABD3VQZ2_SINWO</name>
<comment type="caution">
    <text evidence="2">The sequence shown here is derived from an EMBL/GenBank/DDBJ whole genome shotgun (WGS) entry which is preliminary data.</text>
</comment>
<feature type="region of interest" description="Disordered" evidence="1">
    <location>
        <begin position="97"/>
        <end position="128"/>
    </location>
</feature>
<accession>A0ABD3VQZ2</accession>
<evidence type="ECO:0000313" key="3">
    <source>
        <dbReference type="Proteomes" id="UP001634394"/>
    </source>
</evidence>
<feature type="compositionally biased region" description="Basic and acidic residues" evidence="1">
    <location>
        <begin position="97"/>
        <end position="118"/>
    </location>
</feature>
<dbReference type="Proteomes" id="UP001634394">
    <property type="component" value="Unassembled WGS sequence"/>
</dbReference>
<gene>
    <name evidence="2" type="ORF">ACJMK2_005312</name>
</gene>
<feature type="region of interest" description="Disordered" evidence="1">
    <location>
        <begin position="1"/>
        <end position="34"/>
    </location>
</feature>
<evidence type="ECO:0008006" key="4">
    <source>
        <dbReference type="Google" id="ProtNLM"/>
    </source>
</evidence>
<dbReference type="PANTHER" id="PTHR14386">
    <property type="entry name" value="PROTEIN FAM204A"/>
    <property type="match status" value="1"/>
</dbReference>
<proteinExistence type="predicted"/>
<organism evidence="2 3">
    <name type="scientific">Sinanodonta woodiana</name>
    <name type="common">Chinese pond mussel</name>
    <name type="synonym">Anodonta woodiana</name>
    <dbReference type="NCBI Taxonomy" id="1069815"/>
    <lineage>
        <taxon>Eukaryota</taxon>
        <taxon>Metazoa</taxon>
        <taxon>Spiralia</taxon>
        <taxon>Lophotrochozoa</taxon>
        <taxon>Mollusca</taxon>
        <taxon>Bivalvia</taxon>
        <taxon>Autobranchia</taxon>
        <taxon>Heteroconchia</taxon>
        <taxon>Palaeoheterodonta</taxon>
        <taxon>Unionida</taxon>
        <taxon>Unionoidea</taxon>
        <taxon>Unionidae</taxon>
        <taxon>Unioninae</taxon>
        <taxon>Sinanodonta</taxon>
    </lineage>
</organism>
<keyword evidence="3" id="KW-1185">Reference proteome</keyword>
<dbReference type="InterPro" id="IPR037690">
    <property type="entry name" value="FAM204A"/>
</dbReference>
<reference evidence="2 3" key="1">
    <citation type="submission" date="2024-11" db="EMBL/GenBank/DDBJ databases">
        <title>Chromosome-level genome assembly of the freshwater bivalve Anodonta woodiana.</title>
        <authorList>
            <person name="Chen X."/>
        </authorList>
    </citation>
    <scope>NUCLEOTIDE SEQUENCE [LARGE SCALE GENOMIC DNA]</scope>
    <source>
        <strain evidence="2">MN2024</strain>
        <tissue evidence="2">Gills</tissue>
    </source>
</reference>
<evidence type="ECO:0000313" key="2">
    <source>
        <dbReference type="EMBL" id="KAL3863561.1"/>
    </source>
</evidence>
<sequence>MYSRIPPLVTNTEDNTKTEDTRMAGINSSEKAETSSEFKRPSVVSHILWERFQTIAKKTDEVTRRSTEKRIKDLQKSILNKVTKEISHPDDLEILRQHDVKFGPPVRNERKTSRKETADPDNALSRSNEEKWKEIKNYFNVNDHMSKTGYVKDDRKSGLAKEMDAAISRGSYEEAERLSERLSTRDFGRKIAEAADARDYLKRKQLEEETARKKKKKKLNWGFEHKQRWETKGNM</sequence>